<dbReference type="EMBL" id="MU273672">
    <property type="protein sequence ID" value="KAI0029496.1"/>
    <property type="molecule type" value="Genomic_DNA"/>
</dbReference>
<evidence type="ECO:0000313" key="2">
    <source>
        <dbReference type="Proteomes" id="UP000814128"/>
    </source>
</evidence>
<organism evidence="1 2">
    <name type="scientific">Vararia minispora EC-137</name>
    <dbReference type="NCBI Taxonomy" id="1314806"/>
    <lineage>
        <taxon>Eukaryota</taxon>
        <taxon>Fungi</taxon>
        <taxon>Dikarya</taxon>
        <taxon>Basidiomycota</taxon>
        <taxon>Agaricomycotina</taxon>
        <taxon>Agaricomycetes</taxon>
        <taxon>Russulales</taxon>
        <taxon>Lachnocladiaceae</taxon>
        <taxon>Vararia</taxon>
    </lineage>
</organism>
<reference evidence="1" key="2">
    <citation type="journal article" date="2022" name="New Phytol.">
        <title>Evolutionary transition to the ectomycorrhizal habit in the genomes of a hyperdiverse lineage of mushroom-forming fungi.</title>
        <authorList>
            <person name="Looney B."/>
            <person name="Miyauchi S."/>
            <person name="Morin E."/>
            <person name="Drula E."/>
            <person name="Courty P.E."/>
            <person name="Kohler A."/>
            <person name="Kuo A."/>
            <person name="LaButti K."/>
            <person name="Pangilinan J."/>
            <person name="Lipzen A."/>
            <person name="Riley R."/>
            <person name="Andreopoulos W."/>
            <person name="He G."/>
            <person name="Johnson J."/>
            <person name="Nolan M."/>
            <person name="Tritt A."/>
            <person name="Barry K.W."/>
            <person name="Grigoriev I.V."/>
            <person name="Nagy L.G."/>
            <person name="Hibbett D."/>
            <person name="Henrissat B."/>
            <person name="Matheny P.B."/>
            <person name="Labbe J."/>
            <person name="Martin F.M."/>
        </authorList>
    </citation>
    <scope>NUCLEOTIDE SEQUENCE</scope>
    <source>
        <strain evidence="1">EC-137</strain>
    </source>
</reference>
<reference evidence="1" key="1">
    <citation type="submission" date="2021-02" db="EMBL/GenBank/DDBJ databases">
        <authorList>
            <consortium name="DOE Joint Genome Institute"/>
            <person name="Ahrendt S."/>
            <person name="Looney B.P."/>
            <person name="Miyauchi S."/>
            <person name="Morin E."/>
            <person name="Drula E."/>
            <person name="Courty P.E."/>
            <person name="Chicoki N."/>
            <person name="Fauchery L."/>
            <person name="Kohler A."/>
            <person name="Kuo A."/>
            <person name="Labutti K."/>
            <person name="Pangilinan J."/>
            <person name="Lipzen A."/>
            <person name="Riley R."/>
            <person name="Andreopoulos W."/>
            <person name="He G."/>
            <person name="Johnson J."/>
            <person name="Barry K.W."/>
            <person name="Grigoriev I.V."/>
            <person name="Nagy L."/>
            <person name="Hibbett D."/>
            <person name="Henrissat B."/>
            <person name="Matheny P.B."/>
            <person name="Labbe J."/>
            <person name="Martin F."/>
        </authorList>
    </citation>
    <scope>NUCLEOTIDE SEQUENCE</scope>
    <source>
        <strain evidence="1">EC-137</strain>
    </source>
</reference>
<evidence type="ECO:0000313" key="1">
    <source>
        <dbReference type="EMBL" id="KAI0029496.1"/>
    </source>
</evidence>
<proteinExistence type="predicted"/>
<keyword evidence="2" id="KW-1185">Reference proteome</keyword>
<name>A0ACB8QDX1_9AGAM</name>
<gene>
    <name evidence="1" type="ORF">K488DRAFT_56207</name>
</gene>
<dbReference type="Proteomes" id="UP000814128">
    <property type="component" value="Unassembled WGS sequence"/>
</dbReference>
<accession>A0ACB8QDX1</accession>
<sequence length="532" mass="60401">MSATPLTGSPRQQYFDQSQANGTIARVESDGDISSRRSSSGNLFEPNFVPPEHDRRTLVLCFDGTGDQFDADNSNIVQFFSMLRKDNPQQQLVYYQAGIGTYTIPQIATPAASRISKLVDEAIAKDLDAHVMGGYEFLMQNYRAYDKICIFGFSRGAYTARALAGMIHKVGLLPACNHQQVPFAYKMFSRDDDEGWRQSTAFKKAFSNDVEIEFLGVWDTVDSVGLIPRHLPFTQANNAIRYFRHALSLDERRAKFRATYWQPWHGKRRGTKGGEMPVSNQTGAPIVHEHHAVHHPRTSTGPEHAHGRKARDEYLEHRYDIMNRNWATDVLEVWFAGDHCDVGGGNVKNGTRHCLARIPLRWMIRQCFLAGTGIQFHRSSFAGVGIDPKNLYPVVIPPKEPIAPTPELVQHANIDAEIDQKTEREEEEEIRDALCPASDALASTLAWWILEVIPLKMRVQLRNSLRWTARYMINLGHPRSVPMSNDEHQIVRVHRSVRLREQAEGLKQGKYKPRAIFPFSKDGTKVEPTWVD</sequence>
<protein>
    <submittedName>
        <fullName evidence="1">Uncharacterized protein</fullName>
    </submittedName>
</protein>
<comment type="caution">
    <text evidence="1">The sequence shown here is derived from an EMBL/GenBank/DDBJ whole genome shotgun (WGS) entry which is preliminary data.</text>
</comment>